<evidence type="ECO:0000256" key="1">
    <source>
        <dbReference type="ARBA" id="ARBA00022729"/>
    </source>
</evidence>
<dbReference type="CDD" id="cd22271">
    <property type="entry name" value="DPBB_EXP_N-like"/>
    <property type="match status" value="1"/>
</dbReference>
<dbReference type="Pfam" id="PF03330">
    <property type="entry name" value="DPBB_1"/>
    <property type="match status" value="1"/>
</dbReference>
<dbReference type="PANTHER" id="PTHR31836:SF21">
    <property type="entry name" value="EXPANSIN-LIKE PROTEIN 7"/>
    <property type="match status" value="1"/>
</dbReference>
<evidence type="ECO:0000256" key="2">
    <source>
        <dbReference type="SAM" id="MobiDB-lite"/>
    </source>
</evidence>
<dbReference type="InterPro" id="IPR007118">
    <property type="entry name" value="Expan_Lol_pI"/>
</dbReference>
<dbReference type="EMBL" id="CAICTM010001159">
    <property type="protein sequence ID" value="CAB9521078.1"/>
    <property type="molecule type" value="Genomic_DNA"/>
</dbReference>
<feature type="transmembrane region" description="Helical" evidence="3">
    <location>
        <begin position="411"/>
        <end position="430"/>
    </location>
</feature>
<dbReference type="Gene3D" id="2.40.40.10">
    <property type="entry name" value="RlpA-like domain"/>
    <property type="match status" value="1"/>
</dbReference>
<dbReference type="SUPFAM" id="SSF50685">
    <property type="entry name" value="Barwin-like endoglucanases"/>
    <property type="match status" value="1"/>
</dbReference>
<keyword evidence="3" id="KW-1133">Transmembrane helix</keyword>
<feature type="signal peptide" evidence="4">
    <location>
        <begin position="1"/>
        <end position="18"/>
    </location>
</feature>
<protein>
    <submittedName>
        <fullName evidence="6">Expansin</fullName>
    </submittedName>
</protein>
<feature type="compositionally biased region" description="Low complexity" evidence="2">
    <location>
        <begin position="290"/>
        <end position="338"/>
    </location>
</feature>
<dbReference type="InterPro" id="IPR009009">
    <property type="entry name" value="RlpA-like_DPBB"/>
</dbReference>
<dbReference type="PROSITE" id="PS50842">
    <property type="entry name" value="EXPANSIN_EG45"/>
    <property type="match status" value="1"/>
</dbReference>
<accession>A0A9N8HMY2</accession>
<organism evidence="6 7">
    <name type="scientific">Seminavis robusta</name>
    <dbReference type="NCBI Taxonomy" id="568900"/>
    <lineage>
        <taxon>Eukaryota</taxon>
        <taxon>Sar</taxon>
        <taxon>Stramenopiles</taxon>
        <taxon>Ochrophyta</taxon>
        <taxon>Bacillariophyta</taxon>
        <taxon>Bacillariophyceae</taxon>
        <taxon>Bacillariophycidae</taxon>
        <taxon>Naviculales</taxon>
        <taxon>Naviculaceae</taxon>
        <taxon>Seminavis</taxon>
    </lineage>
</organism>
<keyword evidence="1 4" id="KW-0732">Signal</keyword>
<dbReference type="OrthoDB" id="77736at2759"/>
<dbReference type="GO" id="GO:0005576">
    <property type="term" value="C:extracellular region"/>
    <property type="evidence" value="ECO:0007669"/>
    <property type="project" value="InterPro"/>
</dbReference>
<dbReference type="InterPro" id="IPR007112">
    <property type="entry name" value="Expansin/allergen_DPBB_dom"/>
</dbReference>
<keyword evidence="3" id="KW-0472">Membrane</keyword>
<keyword evidence="3" id="KW-0812">Transmembrane</keyword>
<dbReference type="InterPro" id="IPR051477">
    <property type="entry name" value="Expansin_CellWall"/>
</dbReference>
<evidence type="ECO:0000256" key="3">
    <source>
        <dbReference type="SAM" id="Phobius"/>
    </source>
</evidence>
<dbReference type="AlphaFoldDB" id="A0A9N8HMY2"/>
<dbReference type="Proteomes" id="UP001153069">
    <property type="component" value="Unassembled WGS sequence"/>
</dbReference>
<evidence type="ECO:0000313" key="6">
    <source>
        <dbReference type="EMBL" id="CAB9521078.1"/>
    </source>
</evidence>
<keyword evidence="7" id="KW-1185">Reference proteome</keyword>
<feature type="domain" description="Expansin-like EG45" evidence="5">
    <location>
        <begin position="33"/>
        <end position="144"/>
    </location>
</feature>
<dbReference type="InterPro" id="IPR036908">
    <property type="entry name" value="RlpA-like_sf"/>
</dbReference>
<dbReference type="PRINTS" id="PR01225">
    <property type="entry name" value="EXPANSNFAMLY"/>
</dbReference>
<proteinExistence type="predicted"/>
<reference evidence="6" key="1">
    <citation type="submission" date="2020-06" db="EMBL/GenBank/DDBJ databases">
        <authorList>
            <consortium name="Plant Systems Biology data submission"/>
        </authorList>
    </citation>
    <scope>NUCLEOTIDE SEQUENCE</scope>
    <source>
        <strain evidence="6">D6</strain>
    </source>
</reference>
<evidence type="ECO:0000259" key="5">
    <source>
        <dbReference type="PROSITE" id="PS50842"/>
    </source>
</evidence>
<feature type="transmembrane region" description="Helical" evidence="3">
    <location>
        <begin position="437"/>
        <end position="455"/>
    </location>
</feature>
<feature type="chain" id="PRO_5040176609" evidence="4">
    <location>
        <begin position="19"/>
        <end position="463"/>
    </location>
</feature>
<gene>
    <name evidence="6" type="ORF">SEMRO_1161_G247830.1</name>
</gene>
<evidence type="ECO:0000313" key="7">
    <source>
        <dbReference type="Proteomes" id="UP001153069"/>
    </source>
</evidence>
<sequence>MVISFALALTLLVDVASAATSGKATYYGGNVAGNACGFNSMNTGSFPYGFGAAIGGNNFDSGYGCGSCYQIRCIGPYGSNPSCFCDPDHPTVTVWANDQCPECGDDHIDLNTEAMEYIVADGLAGTCGEIEIEFEQVNCDFDGNLEVRSKSGTGPYWYGLHLDNVAGYGAISSVTLEEEGNLHSCDKAGGPSFWQCYLVNTPATVPMDVTLVDQGGRYLTCSGCIDNFNGDTSYDFGSNYGSGLPTGSLPTGPSSPATPTRSPTRSPTRFPTRNPTRVPTKAPTPTVAGTPTRSPTRSPTRNPTRNPTKSPTAGSTPTAATPTAATPTVPSSPTDSTPTSPPIPNCFSETATVDVLDKGKVALKDLQVNDWVATGAATESEGCRAVGPRGHHPVVDHAIELVRWAEQQNVGLQWAVLGLCLVVMLVFTLVEKAWLNATASSFVVTMAVAAATHFYSRKKGSQV</sequence>
<name>A0A9N8HMY2_9STRA</name>
<dbReference type="PANTHER" id="PTHR31836">
    <property type="match status" value="1"/>
</dbReference>
<comment type="caution">
    <text evidence="6">The sequence shown here is derived from an EMBL/GenBank/DDBJ whole genome shotgun (WGS) entry which is preliminary data.</text>
</comment>
<evidence type="ECO:0000256" key="4">
    <source>
        <dbReference type="SAM" id="SignalP"/>
    </source>
</evidence>
<feature type="region of interest" description="Disordered" evidence="2">
    <location>
        <begin position="244"/>
        <end position="346"/>
    </location>
</feature>
<feature type="compositionally biased region" description="Low complexity" evidence="2">
    <location>
        <begin position="244"/>
        <end position="280"/>
    </location>
</feature>